<gene>
    <name evidence="2" type="ORF">GCM10011519_05210</name>
</gene>
<dbReference type="InterPro" id="IPR036291">
    <property type="entry name" value="NAD(P)-bd_dom_sf"/>
</dbReference>
<dbReference type="SUPFAM" id="SSF51735">
    <property type="entry name" value="NAD(P)-binding Rossmann-fold domains"/>
    <property type="match status" value="1"/>
</dbReference>
<sequence length="332" mass="35157">MRILVLGGTAWLGRELAARAVAAGHDVVCLARGEAGPHAPGTRLVRADRDADTGLAAVADRSWDAVLDVARRPSHVRRAVRDLRTGHYVLVSTGNVYADTLTAGQDEAGPLLPPGDENGTPEGYGAAKVACERAVLEVYEGRCTIARSGLLGGPGDPHDRAAYWPWRFAHPSGAEVLVPDAGAQATALLDVRDLASWLLRCVAETVAGVFNTTGPVTPMAEHLAVAAAVGGGTARTVPVPEDWLREHGVEHWAGRRSLPLWLPETMAGFCAHRSDRAYAAGLAPRPLSDTLSDVLLWRAGLDREWSAGLADTEERDLLGAWHADRPGGGGQR</sequence>
<protein>
    <submittedName>
        <fullName evidence="2">Reductase</fullName>
    </submittedName>
</protein>
<dbReference type="InterPro" id="IPR050177">
    <property type="entry name" value="Lipid_A_modif_metabolic_enz"/>
</dbReference>
<reference evidence="2" key="2">
    <citation type="submission" date="2020-09" db="EMBL/GenBank/DDBJ databases">
        <authorList>
            <person name="Sun Q."/>
            <person name="Zhou Y."/>
        </authorList>
    </citation>
    <scope>NUCLEOTIDE SEQUENCE</scope>
    <source>
        <strain evidence="2">CGMCC 1.16067</strain>
    </source>
</reference>
<dbReference type="AlphaFoldDB" id="A0A917EZB8"/>
<dbReference type="PANTHER" id="PTHR43245:SF13">
    <property type="entry name" value="UDP-D-APIOSE_UDP-D-XYLOSE SYNTHASE 2"/>
    <property type="match status" value="1"/>
</dbReference>
<dbReference type="InterPro" id="IPR001509">
    <property type="entry name" value="Epimerase_deHydtase"/>
</dbReference>
<dbReference type="Gene3D" id="3.40.50.720">
    <property type="entry name" value="NAD(P)-binding Rossmann-like Domain"/>
    <property type="match status" value="1"/>
</dbReference>
<evidence type="ECO:0000313" key="3">
    <source>
        <dbReference type="Proteomes" id="UP000649179"/>
    </source>
</evidence>
<dbReference type="EMBL" id="BMKQ01000001">
    <property type="protein sequence ID" value="GGF34722.1"/>
    <property type="molecule type" value="Genomic_DNA"/>
</dbReference>
<comment type="caution">
    <text evidence="2">The sequence shown here is derived from an EMBL/GenBank/DDBJ whole genome shotgun (WGS) entry which is preliminary data.</text>
</comment>
<dbReference type="Pfam" id="PF01370">
    <property type="entry name" value="Epimerase"/>
    <property type="match status" value="1"/>
</dbReference>
<evidence type="ECO:0000259" key="1">
    <source>
        <dbReference type="Pfam" id="PF01370"/>
    </source>
</evidence>
<accession>A0A917EZB8</accession>
<keyword evidence="3" id="KW-1185">Reference proteome</keyword>
<organism evidence="2 3">
    <name type="scientific">Marmoricola endophyticus</name>
    <dbReference type="NCBI Taxonomy" id="2040280"/>
    <lineage>
        <taxon>Bacteria</taxon>
        <taxon>Bacillati</taxon>
        <taxon>Actinomycetota</taxon>
        <taxon>Actinomycetes</taxon>
        <taxon>Propionibacteriales</taxon>
        <taxon>Nocardioidaceae</taxon>
        <taxon>Marmoricola</taxon>
    </lineage>
</organism>
<reference evidence="2" key="1">
    <citation type="journal article" date="2014" name="Int. J. Syst. Evol. Microbiol.">
        <title>Complete genome sequence of Corynebacterium casei LMG S-19264T (=DSM 44701T), isolated from a smear-ripened cheese.</title>
        <authorList>
            <consortium name="US DOE Joint Genome Institute (JGI-PGF)"/>
            <person name="Walter F."/>
            <person name="Albersmeier A."/>
            <person name="Kalinowski J."/>
            <person name="Ruckert C."/>
        </authorList>
    </citation>
    <scope>NUCLEOTIDE SEQUENCE</scope>
    <source>
        <strain evidence="2">CGMCC 1.16067</strain>
    </source>
</reference>
<feature type="domain" description="NAD-dependent epimerase/dehydratase" evidence="1">
    <location>
        <begin position="3"/>
        <end position="205"/>
    </location>
</feature>
<evidence type="ECO:0000313" key="2">
    <source>
        <dbReference type="EMBL" id="GGF34722.1"/>
    </source>
</evidence>
<dbReference type="RefSeq" id="WP_188777950.1">
    <property type="nucleotide sequence ID" value="NZ_BMKQ01000001.1"/>
</dbReference>
<name>A0A917EZB8_9ACTN</name>
<dbReference type="PANTHER" id="PTHR43245">
    <property type="entry name" value="BIFUNCTIONAL POLYMYXIN RESISTANCE PROTEIN ARNA"/>
    <property type="match status" value="1"/>
</dbReference>
<dbReference type="Proteomes" id="UP000649179">
    <property type="component" value="Unassembled WGS sequence"/>
</dbReference>
<proteinExistence type="predicted"/>